<keyword evidence="3 6" id="KW-0732">Signal</keyword>
<dbReference type="RefSeq" id="WP_115320151.1">
    <property type="nucleotide sequence ID" value="NZ_AP022561.1"/>
</dbReference>
<name>A0AAD1MB83_9MYCO</name>
<dbReference type="InterPro" id="IPR036263">
    <property type="entry name" value="Chorismate_II_sf"/>
</dbReference>
<feature type="domain" description="Chorismate mutase" evidence="7">
    <location>
        <begin position="17"/>
        <end position="110"/>
    </location>
</feature>
<comment type="catalytic activity">
    <reaction evidence="5">
        <text>chorismate = prephenate</text>
        <dbReference type="Rhea" id="RHEA:13897"/>
        <dbReference type="ChEBI" id="CHEBI:29748"/>
        <dbReference type="ChEBI" id="CHEBI:29934"/>
        <dbReference type="EC" id="5.4.99.5"/>
    </reaction>
</comment>
<feature type="chain" id="PRO_5042289055" description="Chorismate mutase" evidence="6">
    <location>
        <begin position="31"/>
        <end position="192"/>
    </location>
</feature>
<dbReference type="InterPro" id="IPR008240">
    <property type="entry name" value="Chorismate_mutase_periplasmic"/>
</dbReference>
<dbReference type="EMBL" id="AP022561">
    <property type="protein sequence ID" value="BBX08072.1"/>
    <property type="molecule type" value="Genomic_DNA"/>
</dbReference>
<evidence type="ECO:0000256" key="2">
    <source>
        <dbReference type="ARBA" id="ARBA00012404"/>
    </source>
</evidence>
<dbReference type="Pfam" id="PF01817">
    <property type="entry name" value="CM_2"/>
    <property type="match status" value="1"/>
</dbReference>
<dbReference type="PROSITE" id="PS51168">
    <property type="entry name" value="CHORISMATE_MUT_2"/>
    <property type="match status" value="1"/>
</dbReference>
<evidence type="ECO:0000259" key="7">
    <source>
        <dbReference type="PROSITE" id="PS51168"/>
    </source>
</evidence>
<dbReference type="NCBIfam" id="TIGR01806">
    <property type="entry name" value="CM_mono2"/>
    <property type="match status" value="1"/>
</dbReference>
<dbReference type="EC" id="5.4.99.5" evidence="2 5"/>
<dbReference type="AlphaFoldDB" id="A0AAD1MB83"/>
<dbReference type="InterPro" id="IPR002701">
    <property type="entry name" value="CM_II_prokaryot"/>
</dbReference>
<dbReference type="GO" id="GO:0009697">
    <property type="term" value="P:salicylic acid biosynthetic process"/>
    <property type="evidence" value="ECO:0007669"/>
    <property type="project" value="TreeGrafter"/>
</dbReference>
<reference evidence="8 9" key="1">
    <citation type="journal article" date="2019" name="Emerg. Microbes Infect.">
        <title>Comprehensive subspecies identification of 175 nontuberculous mycobacteria species based on 7547 genomic profiles.</title>
        <authorList>
            <person name="Matsumoto Y."/>
            <person name="Kinjo T."/>
            <person name="Motooka D."/>
            <person name="Nabeya D."/>
            <person name="Jung N."/>
            <person name="Uechi K."/>
            <person name="Horii T."/>
            <person name="Iida T."/>
            <person name="Fujita J."/>
            <person name="Nakamura S."/>
        </authorList>
    </citation>
    <scope>NUCLEOTIDE SEQUENCE [LARGE SCALE GENOMIC DNA]</scope>
    <source>
        <strain evidence="8 9">JCM 6376</strain>
    </source>
</reference>
<dbReference type="Proteomes" id="UP000467327">
    <property type="component" value="Chromosome"/>
</dbReference>
<dbReference type="Gene3D" id="1.20.59.10">
    <property type="entry name" value="Chorismate mutase"/>
    <property type="match status" value="1"/>
</dbReference>
<gene>
    <name evidence="8" type="ORF">MAIC_28750</name>
</gene>
<sequence>MTTYLTTALARGSAAMMTMVAVATAAPAWADSPEPLYDLVDAAAQRLQTADAVAANKWLTGGPITDPARVKVVLDAVSKDAESRGVPTDYVTTVFTNQINATEAVEYARFAGWKFDPAGAPSSAPDLASSRSVIDGLNRQIVEQIAAQWPVLSSPACRAELDAAKNDVAGQRRFDDLYRTALDSATRSYCGS</sequence>
<dbReference type="NCBIfam" id="NF006741">
    <property type="entry name" value="PRK09269.1"/>
    <property type="match status" value="1"/>
</dbReference>
<dbReference type="InterPro" id="IPR036979">
    <property type="entry name" value="CM_dom_sf"/>
</dbReference>
<accession>A0AAD1MB83</accession>
<comment type="function">
    <text evidence="5">Catalyzes the Claisen rearrangement of chorismate to prephenate.</text>
</comment>
<proteinExistence type="predicted"/>
<feature type="signal peptide" evidence="6">
    <location>
        <begin position="1"/>
        <end position="30"/>
    </location>
</feature>
<protein>
    <recommendedName>
        <fullName evidence="2 5">Chorismate mutase</fullName>
        <ecNumber evidence="2 5">5.4.99.5</ecNumber>
    </recommendedName>
</protein>
<evidence type="ECO:0000256" key="3">
    <source>
        <dbReference type="ARBA" id="ARBA00022729"/>
    </source>
</evidence>
<evidence type="ECO:0000256" key="4">
    <source>
        <dbReference type="ARBA" id="ARBA00023235"/>
    </source>
</evidence>
<evidence type="ECO:0000313" key="8">
    <source>
        <dbReference type="EMBL" id="BBX08072.1"/>
    </source>
</evidence>
<dbReference type="PANTHER" id="PTHR38041">
    <property type="entry name" value="CHORISMATE MUTASE"/>
    <property type="match status" value="1"/>
</dbReference>
<evidence type="ECO:0000313" key="9">
    <source>
        <dbReference type="Proteomes" id="UP000467327"/>
    </source>
</evidence>
<comment type="pathway">
    <text evidence="1 5">Metabolic intermediate biosynthesis; prephenate biosynthesis; prephenate from chorismate: step 1/1.</text>
</comment>
<dbReference type="PIRSF" id="PIRSF026640">
    <property type="entry name" value="Peripl_chor_mut"/>
    <property type="match status" value="1"/>
</dbReference>
<dbReference type="InterPro" id="IPR051331">
    <property type="entry name" value="Chorismate_mutase-related"/>
</dbReference>
<dbReference type="PANTHER" id="PTHR38041:SF2">
    <property type="entry name" value="SECRETED CHORISMATE MUTASE"/>
    <property type="match status" value="1"/>
</dbReference>
<evidence type="ECO:0000256" key="6">
    <source>
        <dbReference type="SAM" id="SignalP"/>
    </source>
</evidence>
<dbReference type="KEGG" id="maic:MAIC_28750"/>
<keyword evidence="4 5" id="KW-0413">Isomerase</keyword>
<dbReference type="GO" id="GO:0004106">
    <property type="term" value="F:chorismate mutase activity"/>
    <property type="evidence" value="ECO:0007669"/>
    <property type="project" value="UniProtKB-EC"/>
</dbReference>
<organism evidence="8 9">
    <name type="scientific">Mycolicibacterium aichiense</name>
    <dbReference type="NCBI Taxonomy" id="1799"/>
    <lineage>
        <taxon>Bacteria</taxon>
        <taxon>Bacillati</taxon>
        <taxon>Actinomycetota</taxon>
        <taxon>Actinomycetes</taxon>
        <taxon>Mycobacteriales</taxon>
        <taxon>Mycobacteriaceae</taxon>
        <taxon>Mycolicibacterium</taxon>
    </lineage>
</organism>
<evidence type="ECO:0000256" key="5">
    <source>
        <dbReference type="PIRNR" id="PIRNR026640"/>
    </source>
</evidence>
<dbReference type="SUPFAM" id="SSF48600">
    <property type="entry name" value="Chorismate mutase II"/>
    <property type="match status" value="1"/>
</dbReference>
<evidence type="ECO:0000256" key="1">
    <source>
        <dbReference type="ARBA" id="ARBA00004817"/>
    </source>
</evidence>
<keyword evidence="9" id="KW-1185">Reference proteome</keyword>
<dbReference type="GO" id="GO:0046417">
    <property type="term" value="P:chorismate metabolic process"/>
    <property type="evidence" value="ECO:0007669"/>
    <property type="project" value="InterPro"/>
</dbReference>
<dbReference type="SMART" id="SM00830">
    <property type="entry name" value="CM_2"/>
    <property type="match status" value="1"/>
</dbReference>